<gene>
    <name evidence="1" type="ORF">CBF29_06155</name>
</gene>
<dbReference type="EMBL" id="NGKA01000008">
    <property type="protein sequence ID" value="RSU12328.1"/>
    <property type="molecule type" value="Genomic_DNA"/>
</dbReference>
<organism evidence="1 2">
    <name type="scientific">Vagococcus elongatus</name>
    <dbReference type="NCBI Taxonomy" id="180344"/>
    <lineage>
        <taxon>Bacteria</taxon>
        <taxon>Bacillati</taxon>
        <taxon>Bacillota</taxon>
        <taxon>Bacilli</taxon>
        <taxon>Lactobacillales</taxon>
        <taxon>Enterococcaceae</taxon>
        <taxon>Vagococcus</taxon>
    </lineage>
</organism>
<proteinExistence type="predicted"/>
<dbReference type="OrthoDB" id="2610730at2"/>
<dbReference type="Proteomes" id="UP000287605">
    <property type="component" value="Unassembled WGS sequence"/>
</dbReference>
<reference evidence="1 2" key="1">
    <citation type="submission" date="2017-05" db="EMBL/GenBank/DDBJ databases">
        <title>Vagococcus spp. assemblies.</title>
        <authorList>
            <person name="Gulvik C.A."/>
        </authorList>
    </citation>
    <scope>NUCLEOTIDE SEQUENCE [LARGE SCALE GENOMIC DNA]</scope>
    <source>
        <strain evidence="1 2">CCUG 51432</strain>
    </source>
</reference>
<evidence type="ECO:0000313" key="1">
    <source>
        <dbReference type="EMBL" id="RSU12328.1"/>
    </source>
</evidence>
<protein>
    <submittedName>
        <fullName evidence="1">Uncharacterized protein</fullName>
    </submittedName>
</protein>
<accession>A0A430AWA3</accession>
<sequence length="152" mass="17651">MLDTLRKDDEISKLLFYDSEDALSRKTLTDDQQVDLVNSKLIGYRYVPEVVEKTGSYISIGISHFEPQESFRQFSDDYVMGYITFYILCDMAIMNTEDGYRNDLLAARVYDLFQESSEYGMGTLRLDTALELWTQNNKFGGYTLSFKVVDFK</sequence>
<name>A0A430AWA3_9ENTE</name>
<keyword evidence="2" id="KW-1185">Reference proteome</keyword>
<comment type="caution">
    <text evidence="1">The sequence shown here is derived from an EMBL/GenBank/DDBJ whole genome shotgun (WGS) entry which is preliminary data.</text>
</comment>
<evidence type="ECO:0000313" key="2">
    <source>
        <dbReference type="Proteomes" id="UP000287605"/>
    </source>
</evidence>
<dbReference type="AlphaFoldDB" id="A0A430AWA3"/>